<dbReference type="Proteomes" id="UP000678499">
    <property type="component" value="Unassembled WGS sequence"/>
</dbReference>
<keyword evidence="3" id="KW-0378">Hydrolase</keyword>
<keyword evidence="4" id="KW-0788">Thiol protease</keyword>
<dbReference type="SUPFAM" id="SSF54001">
    <property type="entry name" value="Cysteine proteinases"/>
    <property type="match status" value="1"/>
</dbReference>
<dbReference type="PROSITE" id="PS50203">
    <property type="entry name" value="CALPAIN_CAT"/>
    <property type="match status" value="1"/>
</dbReference>
<protein>
    <recommendedName>
        <fullName evidence="7">Calpain catalytic domain-containing protein</fullName>
    </recommendedName>
</protein>
<comment type="caution">
    <text evidence="6">Lacks conserved residue(s) required for the propagation of feature annotation.</text>
</comment>
<dbReference type="EMBL" id="OA887139">
    <property type="protein sequence ID" value="CAD7283257.1"/>
    <property type="molecule type" value="Genomic_DNA"/>
</dbReference>
<reference evidence="8" key="1">
    <citation type="submission" date="2020-11" db="EMBL/GenBank/DDBJ databases">
        <authorList>
            <person name="Tran Van P."/>
        </authorList>
    </citation>
    <scope>NUCLEOTIDE SEQUENCE</scope>
</reference>
<evidence type="ECO:0000256" key="6">
    <source>
        <dbReference type="PROSITE-ProRule" id="PRU00239"/>
    </source>
</evidence>
<dbReference type="InterPro" id="IPR022682">
    <property type="entry name" value="Calpain_domain_III"/>
</dbReference>
<dbReference type="Gene3D" id="2.60.120.380">
    <property type="match status" value="1"/>
</dbReference>
<name>A0A7R9GI23_9CRUS</name>
<evidence type="ECO:0000313" key="9">
    <source>
        <dbReference type="Proteomes" id="UP000678499"/>
    </source>
</evidence>
<evidence type="ECO:0000256" key="4">
    <source>
        <dbReference type="ARBA" id="ARBA00022807"/>
    </source>
</evidence>
<dbReference type="Gene3D" id="3.90.70.10">
    <property type="entry name" value="Cysteine proteinases"/>
    <property type="match status" value="1"/>
</dbReference>
<dbReference type="PANTHER" id="PTHR10183">
    <property type="entry name" value="CALPAIN"/>
    <property type="match status" value="1"/>
</dbReference>
<keyword evidence="9" id="KW-1185">Reference proteome</keyword>
<evidence type="ECO:0000256" key="2">
    <source>
        <dbReference type="ARBA" id="ARBA00022670"/>
    </source>
</evidence>
<dbReference type="OrthoDB" id="424753at2759"/>
<dbReference type="FunFam" id="3.90.70.10:FF:000114">
    <property type="entry name" value="Calpain a"/>
    <property type="match status" value="1"/>
</dbReference>
<dbReference type="SUPFAM" id="SSF49758">
    <property type="entry name" value="Calpain large subunit, middle domain (domain III)"/>
    <property type="match status" value="1"/>
</dbReference>
<organism evidence="8">
    <name type="scientific">Notodromas monacha</name>
    <dbReference type="NCBI Taxonomy" id="399045"/>
    <lineage>
        <taxon>Eukaryota</taxon>
        <taxon>Metazoa</taxon>
        <taxon>Ecdysozoa</taxon>
        <taxon>Arthropoda</taxon>
        <taxon>Crustacea</taxon>
        <taxon>Oligostraca</taxon>
        <taxon>Ostracoda</taxon>
        <taxon>Podocopa</taxon>
        <taxon>Podocopida</taxon>
        <taxon>Cypridocopina</taxon>
        <taxon>Cypridoidea</taxon>
        <taxon>Cyprididae</taxon>
        <taxon>Notodromas</taxon>
    </lineage>
</organism>
<feature type="active site" evidence="5">
    <location>
        <position position="86"/>
    </location>
</feature>
<dbReference type="InterPro" id="IPR001300">
    <property type="entry name" value="Peptidase_C2_calpain_cat"/>
</dbReference>
<dbReference type="InterPro" id="IPR022684">
    <property type="entry name" value="Calpain_cysteine_protease"/>
</dbReference>
<dbReference type="Pfam" id="PF01067">
    <property type="entry name" value="Calpain_III"/>
    <property type="match status" value="1"/>
</dbReference>
<dbReference type="EMBL" id="CAJPEX010005102">
    <property type="protein sequence ID" value="CAG0923409.1"/>
    <property type="molecule type" value="Genomic_DNA"/>
</dbReference>
<feature type="domain" description="Calpain catalytic" evidence="7">
    <location>
        <begin position="1"/>
        <end position="148"/>
    </location>
</feature>
<keyword evidence="2" id="KW-0645">Protease</keyword>
<dbReference type="GO" id="GO:0005737">
    <property type="term" value="C:cytoplasm"/>
    <property type="evidence" value="ECO:0007669"/>
    <property type="project" value="TreeGrafter"/>
</dbReference>
<evidence type="ECO:0000259" key="7">
    <source>
        <dbReference type="PROSITE" id="PS50203"/>
    </source>
</evidence>
<feature type="active site" evidence="5">
    <location>
        <position position="61"/>
    </location>
</feature>
<comment type="similarity">
    <text evidence="1">Belongs to the peptidase C2 family.</text>
</comment>
<dbReference type="SMART" id="SM00230">
    <property type="entry name" value="CysPc"/>
    <property type="match status" value="1"/>
</dbReference>
<evidence type="ECO:0000256" key="3">
    <source>
        <dbReference type="ARBA" id="ARBA00022801"/>
    </source>
</evidence>
<dbReference type="GO" id="GO:0004198">
    <property type="term" value="F:calcium-dependent cysteine-type endopeptidase activity"/>
    <property type="evidence" value="ECO:0007669"/>
    <property type="project" value="InterPro"/>
</dbReference>
<accession>A0A7R9GI23</accession>
<dbReference type="InterPro" id="IPR038765">
    <property type="entry name" value="Papain-like_cys_pep_sf"/>
</dbReference>
<gene>
    <name evidence="8" type="ORF">NMOB1V02_LOCUS10873</name>
</gene>
<proteinExistence type="inferred from homology"/>
<dbReference type="Pfam" id="PF00648">
    <property type="entry name" value="Peptidase_C2"/>
    <property type="match status" value="1"/>
</dbReference>
<sequence>MDAMVDLTGGIAYIIPLAIVDDSNQLTFFKTMYLAFVNGCFLTCDRLVSDDSDEKGLVNKHAYTITNVAFVEAGSDKPYELLCIRNPFANSMEWNGAWSDTDEDNWSKVSEEEKARIGFTPNKEDGKFWMSFENFRTEFTYVQICTVSPDFDDNMHPQGATNPQNLEDPNTKLTDEDIQTRASEMQKTEMIPLRENLDRFSLTPGNYVIIPCSTKGEENQFLLRVYSAKRLLIKELIDPEEPK</sequence>
<dbReference type="InterPro" id="IPR036213">
    <property type="entry name" value="Calpain_III_sf"/>
</dbReference>
<dbReference type="PANTHER" id="PTHR10183:SF379">
    <property type="entry name" value="CALPAIN-5"/>
    <property type="match status" value="1"/>
</dbReference>
<dbReference type="GO" id="GO:0006508">
    <property type="term" value="P:proteolysis"/>
    <property type="evidence" value="ECO:0007669"/>
    <property type="project" value="InterPro"/>
</dbReference>
<dbReference type="AlphaFoldDB" id="A0A7R9GI23"/>
<evidence type="ECO:0000256" key="1">
    <source>
        <dbReference type="ARBA" id="ARBA00007623"/>
    </source>
</evidence>
<evidence type="ECO:0000313" key="8">
    <source>
        <dbReference type="EMBL" id="CAD7283257.1"/>
    </source>
</evidence>
<evidence type="ECO:0000256" key="5">
    <source>
        <dbReference type="PIRSR" id="PIRSR622684-1"/>
    </source>
</evidence>